<dbReference type="AlphaFoldDB" id="A0A502ESH0"/>
<evidence type="ECO:0000256" key="2">
    <source>
        <dbReference type="SAM" id="Phobius"/>
    </source>
</evidence>
<comment type="caution">
    <text evidence="3">The sequence shown here is derived from an EMBL/GenBank/DDBJ whole genome shotgun (WGS) entry which is preliminary data.</text>
</comment>
<feature type="transmembrane region" description="Helical" evidence="2">
    <location>
        <begin position="1173"/>
        <end position="1192"/>
    </location>
</feature>
<feature type="transmembrane region" description="Helical" evidence="2">
    <location>
        <begin position="711"/>
        <end position="731"/>
    </location>
</feature>
<sequence length="1198" mass="138604">MEQASTTEQSQDNNKDKPSIGEKHGYSIITAIIIALLTCGYLFYILPNNKAKEDRNNIAVLQGIEQQLKSYIDDQVKYIDDDKMKSLGLLCYKGSLSTYIDTIIVKKEKIGEVENGTINLSRKIVLSGRPKNSSKYPKENCASLDTIDDPVSIDLAKFLTKVNSTTHFTSFFICPIENGTCQAYKSFISENVSLADQDSLIDNSRKNGPFDFQGSTKHYYANQVKIPNTNYAIFLATGIDNTTFQINIREIDNNLLIISLLLVIVLVLGINFIKPIVSSYKERLSQKDLISVAFSIGILIAVLVVFSIISYWDNSIKNRTTNDLKTLVDRIDTNFKDQIKSYQNWPTDSRFKDKREASENNFTKIYLETGSKISSVNGDSLTKDDISLRNEEKYIDIKSSTLQKATKDSIKLAHLDNYFRMNNYGLITTDLSTSIPNIRRKYADRMYFEILQRKNENNQNERKINKLLTAVFSRENNRYQWIYAERNPISEEKGIKGIAFREYFSEKIILPPGTGYMIIDRGGEVLMQNDPEKNLYQNLRYGSKRNLELISLLSGVDQKSFELEYQGTFYQVYAKKLDIKIDSPLYILGIRNLSHLDRLAIFTFSNGFLISLFYGFFILLITYIYSALFYTGRLSLLSNQHFYHLFPDNSRTYQYKQLLIVNSIAILFIVIVSLISSPSIALTTCIITGFNLVLTNLITLNIRTLKREKDLIILVLILFVITILLLGIIFFFNSFPIAIFILFSAHAVLIFYYRNWRKEDTENLEQFKKQNKGVNRKAYTRFMTVRLIYHFAIFPFVLISAFYINELNDFASYYCSSDQIKEKITAQTKKQSQEQSQDYAVNAYSCDCTETKEKPLIVSNSKDYLIEKANIGFLDRPAMYEIKNFTFYPFKDLYYLSSTSFLKNENIHQSFVIILTLFIGLFFLIILVYHLLNYYSNHFFFYDLMQAAYEKYYPCTKHELANDHIFIAMVNNDDIKKLIQVPPGPIKTNADIYQDMTGCVYRDISIDQVFDKDNRRNKEDIKKDTKDKEDEKHNGNNEISPFLRMNFILNYNHNKFSAEYNKIWKSLPRDGQTRSVLYDFAQDQFVNYKNKGIIMDLMEKGIIDCHPLTGRLKMMNLSFRIFILSKSKQDKFITKFKDESKNGTYSKLKIPIFIVAISALLLLMYLNKDSYDRVAVMGGSIVSVIALLNKFLEANKSL</sequence>
<feature type="transmembrane region" description="Helical" evidence="2">
    <location>
        <begin position="255"/>
        <end position="277"/>
    </location>
</feature>
<proteinExistence type="predicted"/>
<feature type="transmembrane region" description="Helical" evidence="2">
    <location>
        <begin position="681"/>
        <end position="699"/>
    </location>
</feature>
<feature type="transmembrane region" description="Helical" evidence="2">
    <location>
        <begin position="289"/>
        <end position="312"/>
    </location>
</feature>
<name>A0A502ESH0_9FLAO</name>
<protein>
    <submittedName>
        <fullName evidence="3">Uncharacterized protein</fullName>
    </submittedName>
</protein>
<gene>
    <name evidence="3" type="ORF">EAH81_10530</name>
</gene>
<keyword evidence="2" id="KW-0472">Membrane</keyword>
<reference evidence="3 4" key="1">
    <citation type="journal article" date="2019" name="Environ. Microbiol.">
        <title>Species interactions and distinct microbial communities in high Arctic permafrost affected cryosols are associated with the CH4 and CO2 gas fluxes.</title>
        <authorList>
            <person name="Altshuler I."/>
            <person name="Hamel J."/>
            <person name="Turney S."/>
            <person name="Magnuson E."/>
            <person name="Levesque R."/>
            <person name="Greer C."/>
            <person name="Whyte L.G."/>
        </authorList>
    </citation>
    <scope>NUCLEOTIDE SEQUENCE [LARGE SCALE GENOMIC DNA]</scope>
    <source>
        <strain evidence="3 4">42</strain>
    </source>
</reference>
<feature type="transmembrane region" description="Helical" evidence="2">
    <location>
        <begin position="599"/>
        <end position="621"/>
    </location>
</feature>
<dbReference type="Proteomes" id="UP000319700">
    <property type="component" value="Unassembled WGS sequence"/>
</dbReference>
<feature type="transmembrane region" description="Helical" evidence="2">
    <location>
        <begin position="25"/>
        <end position="46"/>
    </location>
</feature>
<keyword evidence="2" id="KW-0812">Transmembrane</keyword>
<accession>A0A502ESH0</accession>
<feature type="transmembrane region" description="Helical" evidence="2">
    <location>
        <begin position="737"/>
        <end position="753"/>
    </location>
</feature>
<keyword evidence="4" id="KW-1185">Reference proteome</keyword>
<feature type="transmembrane region" description="Helical" evidence="2">
    <location>
        <begin position="787"/>
        <end position="804"/>
    </location>
</feature>
<evidence type="ECO:0000313" key="3">
    <source>
        <dbReference type="EMBL" id="TPG40773.1"/>
    </source>
</evidence>
<feature type="transmembrane region" description="Helical" evidence="2">
    <location>
        <begin position="1150"/>
        <end position="1167"/>
    </location>
</feature>
<feature type="region of interest" description="Disordered" evidence="1">
    <location>
        <begin position="1017"/>
        <end position="1036"/>
    </location>
</feature>
<organism evidence="3 4">
    <name type="scientific">Flavobacterium pectinovorum</name>
    <dbReference type="NCBI Taxonomy" id="29533"/>
    <lineage>
        <taxon>Bacteria</taxon>
        <taxon>Pseudomonadati</taxon>
        <taxon>Bacteroidota</taxon>
        <taxon>Flavobacteriia</taxon>
        <taxon>Flavobacteriales</taxon>
        <taxon>Flavobacteriaceae</taxon>
        <taxon>Flavobacterium</taxon>
    </lineage>
</organism>
<keyword evidence="2" id="KW-1133">Transmembrane helix</keyword>
<dbReference type="RefSeq" id="WP_140506630.1">
    <property type="nucleotide sequence ID" value="NZ_RCZH01000006.1"/>
</dbReference>
<evidence type="ECO:0000313" key="4">
    <source>
        <dbReference type="Proteomes" id="UP000319700"/>
    </source>
</evidence>
<feature type="transmembrane region" description="Helical" evidence="2">
    <location>
        <begin position="911"/>
        <end position="932"/>
    </location>
</feature>
<dbReference type="EMBL" id="RCZH01000006">
    <property type="protein sequence ID" value="TPG40773.1"/>
    <property type="molecule type" value="Genomic_DNA"/>
</dbReference>
<dbReference type="OrthoDB" id="1113021at2"/>
<feature type="compositionally biased region" description="Basic and acidic residues" evidence="1">
    <location>
        <begin position="1017"/>
        <end position="1035"/>
    </location>
</feature>
<evidence type="ECO:0000256" key="1">
    <source>
        <dbReference type="SAM" id="MobiDB-lite"/>
    </source>
</evidence>